<dbReference type="RefSeq" id="WP_089024119.1">
    <property type="nucleotide sequence ID" value="NZ_NIQC01000024.1"/>
</dbReference>
<protein>
    <recommendedName>
        <fullName evidence="2">DUF1468 domain-containing protein</fullName>
    </recommendedName>
</protein>
<feature type="transmembrane region" description="Helical" evidence="1">
    <location>
        <begin position="61"/>
        <end position="83"/>
    </location>
</feature>
<feature type="domain" description="DUF1468" evidence="2">
    <location>
        <begin position="32"/>
        <end position="173"/>
    </location>
</feature>
<keyword evidence="1" id="KW-0812">Transmembrane</keyword>
<evidence type="ECO:0000256" key="1">
    <source>
        <dbReference type="SAM" id="Phobius"/>
    </source>
</evidence>
<keyword evidence="4" id="KW-1185">Reference proteome</keyword>
<gene>
    <name evidence="3" type="ORF">CDO51_09975</name>
</gene>
<reference evidence="3 4" key="1">
    <citation type="submission" date="2017-06" db="EMBL/GenBank/DDBJ databases">
        <title>Draft Genome Sequence of Natranaerobius trueperi halophilic, alkalithermophilic bacteria from soda lakes.</title>
        <authorList>
            <person name="Zhao B."/>
        </authorList>
    </citation>
    <scope>NUCLEOTIDE SEQUENCE [LARGE SCALE GENOMIC DNA]</scope>
    <source>
        <strain evidence="3 4">DSM 18760</strain>
    </source>
</reference>
<organism evidence="3 4">
    <name type="scientific">Natranaerobius trueperi</name>
    <dbReference type="NCBI Taxonomy" id="759412"/>
    <lineage>
        <taxon>Bacteria</taxon>
        <taxon>Bacillati</taxon>
        <taxon>Bacillota</taxon>
        <taxon>Clostridia</taxon>
        <taxon>Natranaerobiales</taxon>
        <taxon>Natranaerobiaceae</taxon>
        <taxon>Natranaerobius</taxon>
    </lineage>
</organism>
<proteinExistence type="predicted"/>
<sequence length="173" mass="19879">MSKINNNDTKLFFKKFLAVHLKELIIGIVGVIAGLFLWFIFIPETVVIRGEVHQFYRNPQFIPRFWTVFILFSSVMVIVETLFSNSSLKKQSNVKSDIFSFLKELQLVLLLLLVMVYFVYFVPIIGFISTVSTGLIASLICFGFYKIKQIILLGTVAPIIMYLFFIKLLGVSF</sequence>
<comment type="caution">
    <text evidence="3">The sequence shown here is derived from an EMBL/GenBank/DDBJ whole genome shotgun (WGS) entry which is preliminary data.</text>
</comment>
<dbReference type="AlphaFoldDB" id="A0A226BW72"/>
<accession>A0A226BW72</accession>
<feature type="transmembrane region" description="Helical" evidence="1">
    <location>
        <begin position="150"/>
        <end position="170"/>
    </location>
</feature>
<feature type="transmembrane region" description="Helical" evidence="1">
    <location>
        <begin position="104"/>
        <end position="121"/>
    </location>
</feature>
<feature type="transmembrane region" description="Helical" evidence="1">
    <location>
        <begin position="21"/>
        <end position="41"/>
    </location>
</feature>
<evidence type="ECO:0000259" key="2">
    <source>
        <dbReference type="Pfam" id="PF07331"/>
    </source>
</evidence>
<dbReference type="OrthoDB" id="9905860at2"/>
<dbReference type="InterPro" id="IPR009936">
    <property type="entry name" value="DUF1468"/>
</dbReference>
<keyword evidence="1" id="KW-1133">Transmembrane helix</keyword>
<dbReference type="Pfam" id="PF07331">
    <property type="entry name" value="TctB"/>
    <property type="match status" value="1"/>
</dbReference>
<evidence type="ECO:0000313" key="3">
    <source>
        <dbReference type="EMBL" id="OWZ83215.1"/>
    </source>
</evidence>
<evidence type="ECO:0000313" key="4">
    <source>
        <dbReference type="Proteomes" id="UP000214588"/>
    </source>
</evidence>
<dbReference type="EMBL" id="NIQC01000024">
    <property type="protein sequence ID" value="OWZ83215.1"/>
    <property type="molecule type" value="Genomic_DNA"/>
</dbReference>
<name>A0A226BW72_9FIRM</name>
<keyword evidence="1" id="KW-0472">Membrane</keyword>
<dbReference type="Proteomes" id="UP000214588">
    <property type="component" value="Unassembled WGS sequence"/>
</dbReference>